<comment type="caution">
    <text evidence="2">The sequence shown here is derived from an EMBL/GenBank/DDBJ whole genome shotgun (WGS) entry which is preliminary data.</text>
</comment>
<organism evidence="2 3">
    <name type="scientific">Selenomonas bovis</name>
    <dbReference type="NCBI Taxonomy" id="416586"/>
    <lineage>
        <taxon>Bacteria</taxon>
        <taxon>Bacillati</taxon>
        <taxon>Bacillota</taxon>
        <taxon>Negativicutes</taxon>
        <taxon>Selenomonadales</taxon>
        <taxon>Selenomonadaceae</taxon>
        <taxon>Selenomonas</taxon>
    </lineage>
</organism>
<gene>
    <name evidence="2" type="ORF">HF878_04445</name>
</gene>
<evidence type="ECO:0000256" key="1">
    <source>
        <dbReference type="SAM" id="Phobius"/>
    </source>
</evidence>
<accession>A0A848B9W7</accession>
<dbReference type="RefSeq" id="WP_170077312.1">
    <property type="nucleotide sequence ID" value="NZ_JABAFA010000009.1"/>
</dbReference>
<sequence length="52" mass="5545">MSALAGYLHTLRQYLATPHGRHDARDDAAALARIALSCLLAAALLAFVRALI</sequence>
<dbReference type="AlphaFoldDB" id="A0A848B9W7"/>
<proteinExistence type="predicted"/>
<feature type="transmembrane region" description="Helical" evidence="1">
    <location>
        <begin position="30"/>
        <end position="51"/>
    </location>
</feature>
<dbReference type="Proteomes" id="UP000543804">
    <property type="component" value="Unassembled WGS sequence"/>
</dbReference>
<name>A0A848B9W7_9FIRM</name>
<keyword evidence="1" id="KW-0812">Transmembrane</keyword>
<protein>
    <submittedName>
        <fullName evidence="2">Uncharacterized protein</fullName>
    </submittedName>
</protein>
<evidence type="ECO:0000313" key="2">
    <source>
        <dbReference type="EMBL" id="NMD98735.1"/>
    </source>
</evidence>
<dbReference type="EMBL" id="JABAFA010000009">
    <property type="protein sequence ID" value="NMD98735.1"/>
    <property type="molecule type" value="Genomic_DNA"/>
</dbReference>
<evidence type="ECO:0000313" key="3">
    <source>
        <dbReference type="Proteomes" id="UP000543804"/>
    </source>
</evidence>
<reference evidence="2 3" key="1">
    <citation type="submission" date="2020-04" db="EMBL/GenBank/DDBJ databases">
        <authorList>
            <person name="Hitch T.C.A."/>
            <person name="Wylensek D."/>
            <person name="Clavel T."/>
        </authorList>
    </citation>
    <scope>NUCLEOTIDE SEQUENCE [LARGE SCALE GENOMIC DNA]</scope>
    <source>
        <strain evidence="2 3">PG-130-P53-12</strain>
    </source>
</reference>
<keyword evidence="1" id="KW-0472">Membrane</keyword>
<keyword evidence="1" id="KW-1133">Transmembrane helix</keyword>
<keyword evidence="3" id="KW-1185">Reference proteome</keyword>